<protein>
    <submittedName>
        <fullName evidence="2">Uncharacterized protein</fullName>
    </submittedName>
</protein>
<evidence type="ECO:0000313" key="2">
    <source>
        <dbReference type="RefSeq" id="XP_023375938.1"/>
    </source>
</evidence>
<organism evidence="1 2">
    <name type="scientific">Pteropus vampyrus</name>
    <name type="common">Large flying fox</name>
    <dbReference type="NCBI Taxonomy" id="132908"/>
    <lineage>
        <taxon>Eukaryota</taxon>
        <taxon>Metazoa</taxon>
        <taxon>Chordata</taxon>
        <taxon>Craniata</taxon>
        <taxon>Vertebrata</taxon>
        <taxon>Euteleostomi</taxon>
        <taxon>Mammalia</taxon>
        <taxon>Eutheria</taxon>
        <taxon>Laurasiatheria</taxon>
        <taxon>Chiroptera</taxon>
        <taxon>Yinpterochiroptera</taxon>
        <taxon>Pteropodoidea</taxon>
        <taxon>Pteropodidae</taxon>
        <taxon>Pteropodinae</taxon>
        <taxon>Pteropus</taxon>
    </lineage>
</organism>
<dbReference type="RefSeq" id="XP_023375938.1">
    <property type="nucleotide sequence ID" value="XM_023520170.1"/>
</dbReference>
<dbReference type="CTD" id="102883697"/>
<dbReference type="OrthoDB" id="9537769at2759"/>
<proteinExistence type="predicted"/>
<dbReference type="Proteomes" id="UP000515202">
    <property type="component" value="Unplaced"/>
</dbReference>
<gene>
    <name evidence="2" type="primary">CUNH19orf73</name>
</gene>
<dbReference type="AlphaFoldDB" id="A0A6P6BLK3"/>
<dbReference type="InterPro" id="IPR040779">
    <property type="entry name" value="DUF5538"/>
</dbReference>
<accession>A0A6P6BLK3</accession>
<dbReference type="Pfam" id="PF17692">
    <property type="entry name" value="DUF5538"/>
    <property type="match status" value="1"/>
</dbReference>
<sequence length="168" mass="18002">MGGSVGAGRRLNPASTWGRAAWNASRDPGFRRWRAPALTPHGTGGLRVRRGGSKGRILRWGRPRRRAIGLEGGVNAGSTSAPDSAPLCPLRELHAATPPPPPTQTIVQPSGLPWRTRLMVRSAPPTPRTPTGSRSVSGLRWDQLQKGLGLHPQTLLRVGGVIFRSDSH</sequence>
<dbReference type="KEGG" id="pvp:105301796"/>
<keyword evidence="1" id="KW-1185">Reference proteome</keyword>
<dbReference type="GeneID" id="105301796"/>
<name>A0A6P6BLK3_PTEVA</name>
<reference evidence="2" key="1">
    <citation type="submission" date="2025-08" db="UniProtKB">
        <authorList>
            <consortium name="RefSeq"/>
        </authorList>
    </citation>
    <scope>IDENTIFICATION</scope>
    <source>
        <tissue evidence="2">Kidney</tissue>
    </source>
</reference>
<evidence type="ECO:0000313" key="1">
    <source>
        <dbReference type="Proteomes" id="UP000515202"/>
    </source>
</evidence>